<dbReference type="OrthoDB" id="2381832at2759"/>
<accession>A0A9P6G2D5</accession>
<protein>
    <submittedName>
        <fullName evidence="2">Uncharacterized protein</fullName>
    </submittedName>
</protein>
<dbReference type="EMBL" id="JAABOA010000069">
    <property type="protein sequence ID" value="KAF9586125.1"/>
    <property type="molecule type" value="Genomic_DNA"/>
</dbReference>
<keyword evidence="3" id="KW-1185">Reference proteome</keyword>
<sequence length="148" mass="16922">MTTQPPAIQVDGQDPRQEEPERGRNHHRHADDVVVASTEPVAEEKSSRRRSIIDLVERLRSRSRSHSRNRSLSRTRTQDSDARLAVVDEQEYEFSRRKSGEMAGEYEAILRAQVEYMETLRQDQAKNGVTHNVDGIPIPPPVNPKDGR</sequence>
<feature type="compositionally biased region" description="Pro residues" evidence="1">
    <location>
        <begin position="137"/>
        <end position="148"/>
    </location>
</feature>
<gene>
    <name evidence="2" type="ORF">BGW38_009395</name>
</gene>
<feature type="compositionally biased region" description="Basic residues" evidence="1">
    <location>
        <begin position="61"/>
        <end position="73"/>
    </location>
</feature>
<dbReference type="Proteomes" id="UP000780801">
    <property type="component" value="Unassembled WGS sequence"/>
</dbReference>
<name>A0A9P6G2D5_9FUNG</name>
<comment type="caution">
    <text evidence="2">The sequence shown here is derived from an EMBL/GenBank/DDBJ whole genome shotgun (WGS) entry which is preliminary data.</text>
</comment>
<feature type="region of interest" description="Disordered" evidence="1">
    <location>
        <begin position="126"/>
        <end position="148"/>
    </location>
</feature>
<dbReference type="AlphaFoldDB" id="A0A9P6G2D5"/>
<organism evidence="2 3">
    <name type="scientific">Lunasporangiospora selenospora</name>
    <dbReference type="NCBI Taxonomy" id="979761"/>
    <lineage>
        <taxon>Eukaryota</taxon>
        <taxon>Fungi</taxon>
        <taxon>Fungi incertae sedis</taxon>
        <taxon>Mucoromycota</taxon>
        <taxon>Mortierellomycotina</taxon>
        <taxon>Mortierellomycetes</taxon>
        <taxon>Mortierellales</taxon>
        <taxon>Mortierellaceae</taxon>
        <taxon>Lunasporangiospora</taxon>
    </lineage>
</organism>
<feature type="compositionally biased region" description="Basic and acidic residues" evidence="1">
    <location>
        <begin position="13"/>
        <end position="23"/>
    </location>
</feature>
<reference evidence="2" key="1">
    <citation type="journal article" date="2020" name="Fungal Divers.">
        <title>Resolving the Mortierellaceae phylogeny through synthesis of multi-gene phylogenetics and phylogenomics.</title>
        <authorList>
            <person name="Vandepol N."/>
            <person name="Liber J."/>
            <person name="Desiro A."/>
            <person name="Na H."/>
            <person name="Kennedy M."/>
            <person name="Barry K."/>
            <person name="Grigoriev I.V."/>
            <person name="Miller A.N."/>
            <person name="O'Donnell K."/>
            <person name="Stajich J.E."/>
            <person name="Bonito G."/>
        </authorList>
    </citation>
    <scope>NUCLEOTIDE SEQUENCE</scope>
    <source>
        <strain evidence="2">KOD1015</strain>
    </source>
</reference>
<feature type="non-terminal residue" evidence="2">
    <location>
        <position position="148"/>
    </location>
</feature>
<evidence type="ECO:0000256" key="1">
    <source>
        <dbReference type="SAM" id="MobiDB-lite"/>
    </source>
</evidence>
<proteinExistence type="predicted"/>
<evidence type="ECO:0000313" key="2">
    <source>
        <dbReference type="EMBL" id="KAF9586125.1"/>
    </source>
</evidence>
<evidence type="ECO:0000313" key="3">
    <source>
        <dbReference type="Proteomes" id="UP000780801"/>
    </source>
</evidence>
<feature type="region of interest" description="Disordered" evidence="1">
    <location>
        <begin position="1"/>
        <end position="82"/>
    </location>
</feature>
<feature type="compositionally biased region" description="Basic and acidic residues" evidence="1">
    <location>
        <begin position="42"/>
        <end position="60"/>
    </location>
</feature>